<keyword evidence="2" id="KW-0472">Membrane</keyword>
<feature type="compositionally biased region" description="Polar residues" evidence="1">
    <location>
        <begin position="231"/>
        <end position="245"/>
    </location>
</feature>
<sequence length="267" mass="30353">MSAYVIATIFLLLILLAGYLFLSHSIEKRRVQRQRLITALRARRNSFRDLATGFPTGFLSNDLTALLYRALVDCCDQLSRLEPKDPTHAEQFNLYTNLLATQKDNNQQTRVRLENPQQIKEAHSLLQELHRFVMQQSALHLINQVQTEAYIDQINRLVLQMSVDGHVFNARQSQQVGKVRLAVHYYTLARKALAAENASHGFDKQIAQLDAMIAKLQEKAEATPEGAEQPAATSNTKPAATTDGSSSKEWKNFDEENAKWKKKQIYD</sequence>
<evidence type="ECO:0000256" key="2">
    <source>
        <dbReference type="SAM" id="Phobius"/>
    </source>
</evidence>
<proteinExistence type="predicted"/>
<evidence type="ECO:0008006" key="5">
    <source>
        <dbReference type="Google" id="ProtNLM"/>
    </source>
</evidence>
<keyword evidence="2" id="KW-0812">Transmembrane</keyword>
<evidence type="ECO:0000256" key="1">
    <source>
        <dbReference type="SAM" id="MobiDB-lite"/>
    </source>
</evidence>
<dbReference type="RefSeq" id="WP_310073611.1">
    <property type="nucleotide sequence ID" value="NZ_JAVDVX010000005.1"/>
</dbReference>
<feature type="region of interest" description="Disordered" evidence="1">
    <location>
        <begin position="218"/>
        <end position="267"/>
    </location>
</feature>
<dbReference type="EMBL" id="JAVDVX010000005">
    <property type="protein sequence ID" value="MDR7090907.1"/>
    <property type="molecule type" value="Genomic_DNA"/>
</dbReference>
<keyword evidence="4" id="KW-1185">Reference proteome</keyword>
<reference evidence="3 4" key="1">
    <citation type="submission" date="2023-07" db="EMBL/GenBank/DDBJ databases">
        <title>Sorghum-associated microbial communities from plants grown in Nebraska, USA.</title>
        <authorList>
            <person name="Schachtman D."/>
        </authorList>
    </citation>
    <scope>NUCLEOTIDE SEQUENCE [LARGE SCALE GENOMIC DNA]</scope>
    <source>
        <strain evidence="3 4">BE190</strain>
    </source>
</reference>
<feature type="compositionally biased region" description="Basic and acidic residues" evidence="1">
    <location>
        <begin position="246"/>
        <end position="267"/>
    </location>
</feature>
<feature type="transmembrane region" description="Helical" evidence="2">
    <location>
        <begin position="6"/>
        <end position="26"/>
    </location>
</feature>
<keyword evidence="2" id="KW-1133">Transmembrane helix</keyword>
<protein>
    <recommendedName>
        <fullName evidence="5">DNA repair protein</fullName>
    </recommendedName>
</protein>
<evidence type="ECO:0000313" key="3">
    <source>
        <dbReference type="EMBL" id="MDR7090907.1"/>
    </source>
</evidence>
<gene>
    <name evidence="3" type="ORF">J2X05_002933</name>
</gene>
<accession>A0ABU1V0J6</accession>
<organism evidence="3 4">
    <name type="scientific">Cellvibrio fibrivorans</name>
    <dbReference type="NCBI Taxonomy" id="126350"/>
    <lineage>
        <taxon>Bacteria</taxon>
        <taxon>Pseudomonadati</taxon>
        <taxon>Pseudomonadota</taxon>
        <taxon>Gammaproteobacteria</taxon>
        <taxon>Cellvibrionales</taxon>
        <taxon>Cellvibrionaceae</taxon>
        <taxon>Cellvibrio</taxon>
    </lineage>
</organism>
<comment type="caution">
    <text evidence="3">The sequence shown here is derived from an EMBL/GenBank/DDBJ whole genome shotgun (WGS) entry which is preliminary data.</text>
</comment>
<name>A0ABU1V0J6_9GAMM</name>
<evidence type="ECO:0000313" key="4">
    <source>
        <dbReference type="Proteomes" id="UP001253595"/>
    </source>
</evidence>
<dbReference type="Proteomes" id="UP001253595">
    <property type="component" value="Unassembled WGS sequence"/>
</dbReference>